<evidence type="ECO:0000313" key="1">
    <source>
        <dbReference type="EMBL" id="WNG43737.1"/>
    </source>
</evidence>
<dbReference type="Proteomes" id="UP001611383">
    <property type="component" value="Chromosome"/>
</dbReference>
<dbReference type="RefSeq" id="WP_395815331.1">
    <property type="nucleotide sequence ID" value="NZ_CP043494.1"/>
</dbReference>
<proteinExistence type="predicted"/>
<sequence length="83" mass="8889">MAEDSLQGPITAPERAQGMTVVDDAILFTTGKQELIHLPFDAENFTAPLGGGTDPEWRLEHMTCGTGWCCPQEESLPSTVSPG</sequence>
<evidence type="ECO:0000313" key="2">
    <source>
        <dbReference type="Proteomes" id="UP001611383"/>
    </source>
</evidence>
<protein>
    <submittedName>
        <fullName evidence="1">Uncharacterized protein</fullName>
    </submittedName>
</protein>
<dbReference type="EMBL" id="CP043494">
    <property type="protein sequence ID" value="WNG43737.1"/>
    <property type="molecule type" value="Genomic_DNA"/>
</dbReference>
<reference evidence="1 2" key="1">
    <citation type="submission" date="2019-08" db="EMBL/GenBank/DDBJ databases">
        <title>Archangium and Cystobacter genomes.</title>
        <authorList>
            <person name="Chen I.-C.K."/>
            <person name="Wielgoss S."/>
        </authorList>
    </citation>
    <scope>NUCLEOTIDE SEQUENCE [LARGE SCALE GENOMIC DNA]</scope>
    <source>
        <strain evidence="1 2">Cbm 6</strain>
    </source>
</reference>
<accession>A0ABY9WLR3</accession>
<gene>
    <name evidence="1" type="ORF">F0U60_06235</name>
</gene>
<name>A0ABY9WLR3_9BACT</name>
<organism evidence="1 2">
    <name type="scientific">Archangium minus</name>
    <dbReference type="NCBI Taxonomy" id="83450"/>
    <lineage>
        <taxon>Bacteria</taxon>
        <taxon>Pseudomonadati</taxon>
        <taxon>Myxococcota</taxon>
        <taxon>Myxococcia</taxon>
        <taxon>Myxococcales</taxon>
        <taxon>Cystobacterineae</taxon>
        <taxon>Archangiaceae</taxon>
        <taxon>Archangium</taxon>
    </lineage>
</organism>
<keyword evidence="2" id="KW-1185">Reference proteome</keyword>